<evidence type="ECO:0000259" key="1">
    <source>
        <dbReference type="Pfam" id="PF07727"/>
    </source>
</evidence>
<organism evidence="2 3">
    <name type="scientific">Volvox africanus</name>
    <dbReference type="NCBI Taxonomy" id="51714"/>
    <lineage>
        <taxon>Eukaryota</taxon>
        <taxon>Viridiplantae</taxon>
        <taxon>Chlorophyta</taxon>
        <taxon>core chlorophytes</taxon>
        <taxon>Chlorophyceae</taxon>
        <taxon>CS clade</taxon>
        <taxon>Chlamydomonadales</taxon>
        <taxon>Volvocaceae</taxon>
        <taxon>Volvox</taxon>
    </lineage>
</organism>
<keyword evidence="3" id="KW-1185">Reference proteome</keyword>
<dbReference type="InterPro" id="IPR013103">
    <property type="entry name" value="RVT_2"/>
</dbReference>
<name>A0ABQ5S8R1_9CHLO</name>
<accession>A0ABQ5S8R1</accession>
<proteinExistence type="predicted"/>
<evidence type="ECO:0000313" key="3">
    <source>
        <dbReference type="Proteomes" id="UP001165090"/>
    </source>
</evidence>
<comment type="caution">
    <text evidence="2">The sequence shown here is derived from an EMBL/GenBank/DDBJ whole genome shotgun (WGS) entry which is preliminary data.</text>
</comment>
<feature type="domain" description="Reverse transcriptase Ty1/copia-type" evidence="1">
    <location>
        <begin position="6"/>
        <end position="104"/>
    </location>
</feature>
<protein>
    <recommendedName>
        <fullName evidence="1">Reverse transcriptase Ty1/copia-type domain-containing protein</fullName>
    </recommendedName>
</protein>
<gene>
    <name evidence="2" type="ORF">VaNZ11_009318</name>
</gene>
<sequence>MGKCATLRALLAVVAEQNLELHQLDTKTAFLNGVLEEEVFTEQPPGYQLGGENVACHLRQSLYGLRQAPRAWYVCLCSVLEQMGFKPLVDNQGLFVKDENGEKRCTWMIYLLPTSQSAWLRA</sequence>
<reference evidence="2 3" key="1">
    <citation type="journal article" date="2023" name="IScience">
        <title>Expanded male sex-determining region conserved during the evolution of homothallism in the green alga Volvox.</title>
        <authorList>
            <person name="Yamamoto K."/>
            <person name="Matsuzaki R."/>
            <person name="Mahakham W."/>
            <person name="Heman W."/>
            <person name="Sekimoto H."/>
            <person name="Kawachi M."/>
            <person name="Minakuchi Y."/>
            <person name="Toyoda A."/>
            <person name="Nozaki H."/>
        </authorList>
    </citation>
    <scope>NUCLEOTIDE SEQUENCE [LARGE SCALE GENOMIC DNA]</scope>
    <source>
        <strain evidence="2 3">NIES-4468</strain>
    </source>
</reference>
<dbReference type="Pfam" id="PF07727">
    <property type="entry name" value="RVT_2"/>
    <property type="match status" value="1"/>
</dbReference>
<evidence type="ECO:0000313" key="2">
    <source>
        <dbReference type="EMBL" id="GLI65722.1"/>
    </source>
</evidence>
<dbReference type="EMBL" id="BSDZ01000025">
    <property type="protein sequence ID" value="GLI65722.1"/>
    <property type="molecule type" value="Genomic_DNA"/>
</dbReference>
<dbReference type="Proteomes" id="UP001165090">
    <property type="component" value="Unassembled WGS sequence"/>
</dbReference>